<keyword evidence="2" id="KW-1185">Reference proteome</keyword>
<feature type="non-terminal residue" evidence="1">
    <location>
        <position position="1"/>
    </location>
</feature>
<comment type="caution">
    <text evidence="1">The sequence shown here is derived from an EMBL/GenBank/DDBJ whole genome shotgun (WGS) entry which is preliminary data.</text>
</comment>
<name>A0AAD7ZVJ9_DIPPU</name>
<sequence>GEKALPLLPAYRCTPNETTQLTSELQCSSLSTYPTLFSLKSFYYLHLYHKSPDLRFSCVKLHRLPVKKVLNNEKSFLQHMTSFLLMVLTTAFVQKRTVGQMIN</sequence>
<gene>
    <name evidence="1" type="ORF">L9F63_019778</name>
</gene>
<dbReference type="Proteomes" id="UP001233999">
    <property type="component" value="Unassembled WGS sequence"/>
</dbReference>
<dbReference type="EMBL" id="JASPKZ010006856">
    <property type="protein sequence ID" value="KAJ9586628.1"/>
    <property type="molecule type" value="Genomic_DNA"/>
</dbReference>
<reference evidence="1" key="1">
    <citation type="journal article" date="2023" name="IScience">
        <title>Live-bearing cockroach genome reveals convergent evolutionary mechanisms linked to viviparity in insects and beyond.</title>
        <authorList>
            <person name="Fouks B."/>
            <person name="Harrison M.C."/>
            <person name="Mikhailova A.A."/>
            <person name="Marchal E."/>
            <person name="English S."/>
            <person name="Carruthers M."/>
            <person name="Jennings E.C."/>
            <person name="Chiamaka E.L."/>
            <person name="Frigard R.A."/>
            <person name="Pippel M."/>
            <person name="Attardo G.M."/>
            <person name="Benoit J.B."/>
            <person name="Bornberg-Bauer E."/>
            <person name="Tobe S.S."/>
        </authorList>
    </citation>
    <scope>NUCLEOTIDE SEQUENCE</scope>
    <source>
        <strain evidence="1">Stay&amp;Tobe</strain>
    </source>
</reference>
<organism evidence="1 2">
    <name type="scientific">Diploptera punctata</name>
    <name type="common">Pacific beetle cockroach</name>
    <dbReference type="NCBI Taxonomy" id="6984"/>
    <lineage>
        <taxon>Eukaryota</taxon>
        <taxon>Metazoa</taxon>
        <taxon>Ecdysozoa</taxon>
        <taxon>Arthropoda</taxon>
        <taxon>Hexapoda</taxon>
        <taxon>Insecta</taxon>
        <taxon>Pterygota</taxon>
        <taxon>Neoptera</taxon>
        <taxon>Polyneoptera</taxon>
        <taxon>Dictyoptera</taxon>
        <taxon>Blattodea</taxon>
        <taxon>Blaberoidea</taxon>
        <taxon>Blaberidae</taxon>
        <taxon>Diplopterinae</taxon>
        <taxon>Diploptera</taxon>
    </lineage>
</organism>
<reference evidence="1" key="2">
    <citation type="submission" date="2023-05" db="EMBL/GenBank/DDBJ databases">
        <authorList>
            <person name="Fouks B."/>
        </authorList>
    </citation>
    <scope>NUCLEOTIDE SEQUENCE</scope>
    <source>
        <strain evidence="1">Stay&amp;Tobe</strain>
        <tissue evidence="1">Testes</tissue>
    </source>
</reference>
<feature type="non-terminal residue" evidence="1">
    <location>
        <position position="103"/>
    </location>
</feature>
<accession>A0AAD7ZVJ9</accession>
<evidence type="ECO:0000313" key="1">
    <source>
        <dbReference type="EMBL" id="KAJ9586628.1"/>
    </source>
</evidence>
<protein>
    <submittedName>
        <fullName evidence="1">Uncharacterized protein</fullName>
    </submittedName>
</protein>
<evidence type="ECO:0000313" key="2">
    <source>
        <dbReference type="Proteomes" id="UP001233999"/>
    </source>
</evidence>
<dbReference type="AlphaFoldDB" id="A0AAD7ZVJ9"/>
<proteinExistence type="predicted"/>